<dbReference type="AlphaFoldDB" id="A0A8D4VS31"/>
<protein>
    <submittedName>
        <fullName evidence="2">Uncharacterized protein</fullName>
    </submittedName>
</protein>
<dbReference type="Proteomes" id="UP000824988">
    <property type="component" value="Chromosome"/>
</dbReference>
<evidence type="ECO:0000256" key="1">
    <source>
        <dbReference type="SAM" id="MobiDB-lite"/>
    </source>
</evidence>
<dbReference type="KEGG" id="moz:MoryE10_28700"/>
<dbReference type="EMBL" id="AP019782">
    <property type="protein sequence ID" value="BBL72264.1"/>
    <property type="molecule type" value="Genomic_DNA"/>
</dbReference>
<evidence type="ECO:0000313" key="2">
    <source>
        <dbReference type="EMBL" id="BBL72264.1"/>
    </source>
</evidence>
<feature type="compositionally biased region" description="Basic and acidic residues" evidence="1">
    <location>
        <begin position="79"/>
        <end position="88"/>
    </location>
</feature>
<accession>A0A8D4VS31</accession>
<reference evidence="2" key="1">
    <citation type="submission" date="2019-06" db="EMBL/GenBank/DDBJ databases">
        <title>Complete genome sequence of Methylogaea oryzae strain JCM16910.</title>
        <authorList>
            <person name="Asakawa S."/>
        </authorList>
    </citation>
    <scope>NUCLEOTIDE SEQUENCE</scope>
    <source>
        <strain evidence="2">E10</strain>
    </source>
</reference>
<organism evidence="2 3">
    <name type="scientific">Methylogaea oryzae</name>
    <dbReference type="NCBI Taxonomy" id="1295382"/>
    <lineage>
        <taxon>Bacteria</taxon>
        <taxon>Pseudomonadati</taxon>
        <taxon>Pseudomonadota</taxon>
        <taxon>Gammaproteobacteria</taxon>
        <taxon>Methylococcales</taxon>
        <taxon>Methylococcaceae</taxon>
        <taxon>Methylogaea</taxon>
    </lineage>
</organism>
<name>A0A8D4VS31_9GAMM</name>
<sequence length="109" mass="11356">MFATPAVPAGSSTATPKVSIMKKRLPAILLSIGFPLAASAVSLQQAPIQHQTLAAAHEQAAKASQEAANHHKAAAEAYRAGKEQDAKHHAAAARRAAKQASELTREAEE</sequence>
<proteinExistence type="predicted"/>
<gene>
    <name evidence="2" type="ORF">MoryE10_28700</name>
</gene>
<keyword evidence="3" id="KW-1185">Reference proteome</keyword>
<evidence type="ECO:0000313" key="3">
    <source>
        <dbReference type="Proteomes" id="UP000824988"/>
    </source>
</evidence>
<feature type="region of interest" description="Disordered" evidence="1">
    <location>
        <begin position="62"/>
        <end position="109"/>
    </location>
</feature>